<dbReference type="PANTHER" id="PTHR43884">
    <property type="entry name" value="ACYL-COA DEHYDROGENASE"/>
    <property type="match status" value="1"/>
</dbReference>
<evidence type="ECO:0000256" key="1">
    <source>
        <dbReference type="ARBA" id="ARBA00001974"/>
    </source>
</evidence>
<protein>
    <submittedName>
        <fullName evidence="10">Acyl-CoA dehydrogenase</fullName>
        <ecNumber evidence="10">1.3.8.7</ecNumber>
    </submittedName>
</protein>
<keyword evidence="5 6" id="KW-0560">Oxidoreductase</keyword>
<evidence type="ECO:0000256" key="3">
    <source>
        <dbReference type="ARBA" id="ARBA00022630"/>
    </source>
</evidence>
<reference evidence="10 11" key="1">
    <citation type="submission" date="2020-08" db="EMBL/GenBank/DDBJ databases">
        <title>Sequencing the genomes of 1000 actinobacteria strains.</title>
        <authorList>
            <person name="Klenk H.-P."/>
        </authorList>
    </citation>
    <scope>NUCLEOTIDE SEQUENCE [LARGE SCALE GENOMIC DNA]</scope>
    <source>
        <strain evidence="10 11">DSM 45582</strain>
    </source>
</reference>
<comment type="cofactor">
    <cofactor evidence="1 6">
        <name>FAD</name>
        <dbReference type="ChEBI" id="CHEBI:57692"/>
    </cofactor>
</comment>
<comment type="similarity">
    <text evidence="2 6">Belongs to the acyl-CoA dehydrogenase family.</text>
</comment>
<dbReference type="CDD" id="cd00567">
    <property type="entry name" value="ACAD"/>
    <property type="match status" value="1"/>
</dbReference>
<proteinExistence type="inferred from homology"/>
<dbReference type="Gene3D" id="1.10.540.10">
    <property type="entry name" value="Acyl-CoA dehydrogenase/oxidase, N-terminal domain"/>
    <property type="match status" value="1"/>
</dbReference>
<accession>A0A840NGH5</accession>
<dbReference type="Pfam" id="PF02770">
    <property type="entry name" value="Acyl-CoA_dh_M"/>
    <property type="match status" value="1"/>
</dbReference>
<dbReference type="InterPro" id="IPR037069">
    <property type="entry name" value="AcylCoA_DH/ox_N_sf"/>
</dbReference>
<dbReference type="GO" id="GO:0070991">
    <property type="term" value="F:medium-chain fatty acyl-CoA dehydrogenase activity"/>
    <property type="evidence" value="ECO:0007669"/>
    <property type="project" value="UniProtKB-EC"/>
</dbReference>
<dbReference type="AlphaFoldDB" id="A0A840NGH5"/>
<dbReference type="InterPro" id="IPR009100">
    <property type="entry name" value="AcylCoA_DH/oxidase_NM_dom_sf"/>
</dbReference>
<dbReference type="GO" id="GO:0050660">
    <property type="term" value="F:flavin adenine dinucleotide binding"/>
    <property type="evidence" value="ECO:0007669"/>
    <property type="project" value="InterPro"/>
</dbReference>
<evidence type="ECO:0000256" key="2">
    <source>
        <dbReference type="ARBA" id="ARBA00009347"/>
    </source>
</evidence>
<dbReference type="SUPFAM" id="SSF47203">
    <property type="entry name" value="Acyl-CoA dehydrogenase C-terminal domain-like"/>
    <property type="match status" value="1"/>
</dbReference>
<feature type="domain" description="Acyl-CoA oxidase/dehydrogenase middle" evidence="8">
    <location>
        <begin position="135"/>
        <end position="197"/>
    </location>
</feature>
<feature type="domain" description="Acyl-CoA dehydrogenase/oxidase C-terminal" evidence="7">
    <location>
        <begin position="234"/>
        <end position="366"/>
    </location>
</feature>
<dbReference type="RefSeq" id="WP_184479054.1">
    <property type="nucleotide sequence ID" value="NZ_JACHIV010000001.1"/>
</dbReference>
<dbReference type="EC" id="1.3.8.7" evidence="10"/>
<dbReference type="Proteomes" id="UP000580474">
    <property type="component" value="Unassembled WGS sequence"/>
</dbReference>
<evidence type="ECO:0000259" key="8">
    <source>
        <dbReference type="Pfam" id="PF02770"/>
    </source>
</evidence>
<evidence type="ECO:0000313" key="10">
    <source>
        <dbReference type="EMBL" id="MBB5069358.1"/>
    </source>
</evidence>
<keyword evidence="3 6" id="KW-0285">Flavoprotein</keyword>
<dbReference type="InterPro" id="IPR006091">
    <property type="entry name" value="Acyl-CoA_Oxase/DH_mid-dom"/>
</dbReference>
<dbReference type="EMBL" id="JACHIV010000001">
    <property type="protein sequence ID" value="MBB5069358.1"/>
    <property type="molecule type" value="Genomic_DNA"/>
</dbReference>
<dbReference type="InterPro" id="IPR013786">
    <property type="entry name" value="AcylCoA_DH/ox_N"/>
</dbReference>
<gene>
    <name evidence="10" type="ORF">BJ969_002446</name>
</gene>
<dbReference type="Gene3D" id="1.20.140.10">
    <property type="entry name" value="Butyryl-CoA Dehydrogenase, subunit A, domain 3"/>
    <property type="match status" value="1"/>
</dbReference>
<sequence length="375" mass="39612">MDFAPTEGQHDLAELTRDIVTDHVTADRLRDVESGPDRFDRALWTELGKAGVLDAALPEALGGGGCGLLEQCAVLVELGRAVAPVPYLPSLVAGAAAVVRFGDAHQQERWARPAGDGEIVLTAAFAEDGDPAPATPATTAARDGGKWLLNGVKAAVPAGPVADFFLVPASTPHGRRVFVVASGDDGVAVRRQQVVDGDGAAQLELTGVGLDDDRLLGGDETGEVADWLETRTTLGLCAEQLGVLERALELTAAYAGERTQFDRPIGTFQAVSQRLADAYIDVEAVRLTTWQAAWRAAEGLRCDTEVATAKFWAAEAGHRVAHTAVHVHGGVGIDLDHHLHRYFVAAKRREFALGGATSQLQRIGTALADDDTVLD</sequence>
<dbReference type="Pfam" id="PF02771">
    <property type="entry name" value="Acyl-CoA_dh_N"/>
    <property type="match status" value="1"/>
</dbReference>
<dbReference type="InterPro" id="IPR009075">
    <property type="entry name" value="AcylCo_DH/oxidase_C"/>
</dbReference>
<evidence type="ECO:0000259" key="9">
    <source>
        <dbReference type="Pfam" id="PF02771"/>
    </source>
</evidence>
<feature type="domain" description="Acyl-CoA dehydrogenase/oxidase N-terminal" evidence="9">
    <location>
        <begin position="6"/>
        <end position="118"/>
    </location>
</feature>
<dbReference type="InterPro" id="IPR036250">
    <property type="entry name" value="AcylCo_DH-like_C"/>
</dbReference>
<dbReference type="PANTHER" id="PTHR43884:SF20">
    <property type="entry name" value="ACYL-COA DEHYDROGENASE FADE28"/>
    <property type="match status" value="1"/>
</dbReference>
<comment type="caution">
    <text evidence="10">The sequence shown here is derived from an EMBL/GenBank/DDBJ whole genome shotgun (WGS) entry which is preliminary data.</text>
</comment>
<dbReference type="SUPFAM" id="SSF56645">
    <property type="entry name" value="Acyl-CoA dehydrogenase NM domain-like"/>
    <property type="match status" value="1"/>
</dbReference>
<evidence type="ECO:0000256" key="6">
    <source>
        <dbReference type="RuleBase" id="RU362125"/>
    </source>
</evidence>
<evidence type="ECO:0000259" key="7">
    <source>
        <dbReference type="Pfam" id="PF00441"/>
    </source>
</evidence>
<organism evidence="10 11">
    <name type="scientific">Saccharopolyspora gloriosae</name>
    <dbReference type="NCBI Taxonomy" id="455344"/>
    <lineage>
        <taxon>Bacteria</taxon>
        <taxon>Bacillati</taxon>
        <taxon>Actinomycetota</taxon>
        <taxon>Actinomycetes</taxon>
        <taxon>Pseudonocardiales</taxon>
        <taxon>Pseudonocardiaceae</taxon>
        <taxon>Saccharopolyspora</taxon>
    </lineage>
</organism>
<evidence type="ECO:0000313" key="11">
    <source>
        <dbReference type="Proteomes" id="UP000580474"/>
    </source>
</evidence>
<name>A0A840NGH5_9PSEU</name>
<dbReference type="InterPro" id="IPR046373">
    <property type="entry name" value="Acyl-CoA_Oxase/DH_mid-dom_sf"/>
</dbReference>
<evidence type="ECO:0000256" key="5">
    <source>
        <dbReference type="ARBA" id="ARBA00023002"/>
    </source>
</evidence>
<evidence type="ECO:0000256" key="4">
    <source>
        <dbReference type="ARBA" id="ARBA00022827"/>
    </source>
</evidence>
<dbReference type="Gene3D" id="2.40.110.10">
    <property type="entry name" value="Butyryl-CoA Dehydrogenase, subunit A, domain 2"/>
    <property type="match status" value="1"/>
</dbReference>
<keyword evidence="11" id="KW-1185">Reference proteome</keyword>
<dbReference type="Pfam" id="PF00441">
    <property type="entry name" value="Acyl-CoA_dh_1"/>
    <property type="match status" value="1"/>
</dbReference>
<keyword evidence="4 6" id="KW-0274">FAD</keyword>